<dbReference type="PATRIC" id="fig|217031.4.peg.6686"/>
<dbReference type="InterPro" id="IPR015797">
    <property type="entry name" value="NUDIX_hydrolase-like_dom_sf"/>
</dbReference>
<name>A0A0Q9XS30_9BACI</name>
<gene>
    <name evidence="1" type="ORF">ACA29_19765</name>
</gene>
<dbReference type="AlphaFoldDB" id="A0A0Q9XS30"/>
<organism evidence="1 2">
    <name type="scientific">Lederbergia galactosidilytica</name>
    <dbReference type="NCBI Taxonomy" id="217031"/>
    <lineage>
        <taxon>Bacteria</taxon>
        <taxon>Bacillati</taxon>
        <taxon>Bacillota</taxon>
        <taxon>Bacilli</taxon>
        <taxon>Bacillales</taxon>
        <taxon>Bacillaceae</taxon>
        <taxon>Lederbergia</taxon>
    </lineage>
</organism>
<comment type="caution">
    <text evidence="1">The sequence shown here is derived from an EMBL/GenBank/DDBJ whole genome shotgun (WGS) entry which is preliminary data.</text>
</comment>
<sequence length="81" mass="9247">MVVKEQLHYLYNSSIVSDSGYHIVNIVFLCEYESGKAVASSLDEVESVYWMTSAQIYDHSNAPVYLKESIKRAESLIDRII</sequence>
<evidence type="ECO:0000313" key="2">
    <source>
        <dbReference type="Proteomes" id="UP000053881"/>
    </source>
</evidence>
<protein>
    <submittedName>
        <fullName evidence="1">DNA mismatch repair protein MutT</fullName>
    </submittedName>
</protein>
<dbReference type="Proteomes" id="UP000053881">
    <property type="component" value="Unassembled WGS sequence"/>
</dbReference>
<reference evidence="1 2" key="1">
    <citation type="submission" date="2015-06" db="EMBL/GenBank/DDBJ databases">
        <title>Genome sequencing project of Bacillus galactosidilyticus PL133.</title>
        <authorList>
            <person name="Gaiero J."/>
            <person name="Nicol R."/>
            <person name="Habash M."/>
        </authorList>
    </citation>
    <scope>NUCLEOTIDE SEQUENCE [LARGE SCALE GENOMIC DNA]</scope>
    <source>
        <strain evidence="1 2">PL133</strain>
    </source>
</reference>
<evidence type="ECO:0000313" key="1">
    <source>
        <dbReference type="EMBL" id="KRG10885.1"/>
    </source>
</evidence>
<dbReference type="SUPFAM" id="SSF55811">
    <property type="entry name" value="Nudix"/>
    <property type="match status" value="1"/>
</dbReference>
<dbReference type="EMBL" id="LGPB01000133">
    <property type="protein sequence ID" value="KRG10885.1"/>
    <property type="molecule type" value="Genomic_DNA"/>
</dbReference>
<proteinExistence type="predicted"/>
<dbReference type="Gene3D" id="3.90.79.10">
    <property type="entry name" value="Nucleoside Triphosphate Pyrophosphohydrolase"/>
    <property type="match status" value="1"/>
</dbReference>
<accession>A0A0Q9XS30</accession>